<dbReference type="OrthoDB" id="410044at2759"/>
<evidence type="ECO:0000313" key="6">
    <source>
        <dbReference type="Proteomes" id="UP000654075"/>
    </source>
</evidence>
<dbReference type="PANTHER" id="PTHR24012">
    <property type="entry name" value="RNA BINDING PROTEIN"/>
    <property type="match status" value="1"/>
</dbReference>
<proteinExistence type="predicted"/>
<dbReference type="InterPro" id="IPR035979">
    <property type="entry name" value="RBD_domain_sf"/>
</dbReference>
<dbReference type="SUPFAM" id="SSF54928">
    <property type="entry name" value="RNA-binding domain, RBD"/>
    <property type="match status" value="3"/>
</dbReference>
<protein>
    <recommendedName>
        <fullName evidence="4">RRM domain-containing protein</fullName>
    </recommendedName>
</protein>
<dbReference type="PROSITE" id="PS50102">
    <property type="entry name" value="RRM"/>
    <property type="match status" value="3"/>
</dbReference>
<dbReference type="CDD" id="cd00590">
    <property type="entry name" value="RRM_SF"/>
    <property type="match status" value="3"/>
</dbReference>
<evidence type="ECO:0000256" key="2">
    <source>
        <dbReference type="ARBA" id="ARBA00022884"/>
    </source>
</evidence>
<keyword evidence="1" id="KW-0677">Repeat</keyword>
<dbReference type="InterPro" id="IPR012677">
    <property type="entry name" value="Nucleotide-bd_a/b_plait_sf"/>
</dbReference>
<dbReference type="EMBL" id="CAJNNV010027357">
    <property type="protein sequence ID" value="CAE8620146.1"/>
    <property type="molecule type" value="Genomic_DNA"/>
</dbReference>
<accession>A0A813G134</accession>
<feature type="non-terminal residue" evidence="5">
    <location>
        <position position="653"/>
    </location>
</feature>
<feature type="domain" description="RRM" evidence="4">
    <location>
        <begin position="239"/>
        <end position="313"/>
    </location>
</feature>
<dbReference type="GO" id="GO:0003723">
    <property type="term" value="F:RNA binding"/>
    <property type="evidence" value="ECO:0007669"/>
    <property type="project" value="UniProtKB-UniRule"/>
</dbReference>
<organism evidence="5 6">
    <name type="scientific">Polarella glacialis</name>
    <name type="common">Dinoflagellate</name>
    <dbReference type="NCBI Taxonomy" id="89957"/>
    <lineage>
        <taxon>Eukaryota</taxon>
        <taxon>Sar</taxon>
        <taxon>Alveolata</taxon>
        <taxon>Dinophyceae</taxon>
        <taxon>Suessiales</taxon>
        <taxon>Suessiaceae</taxon>
        <taxon>Polarella</taxon>
    </lineage>
</organism>
<dbReference type="Gene3D" id="3.30.70.330">
    <property type="match status" value="4"/>
</dbReference>
<dbReference type="SMART" id="SM00360">
    <property type="entry name" value="RRM"/>
    <property type="match status" value="4"/>
</dbReference>
<evidence type="ECO:0000256" key="1">
    <source>
        <dbReference type="ARBA" id="ARBA00022737"/>
    </source>
</evidence>
<dbReference type="InterPro" id="IPR000504">
    <property type="entry name" value="RRM_dom"/>
</dbReference>
<evidence type="ECO:0000313" key="5">
    <source>
        <dbReference type="EMBL" id="CAE8620146.1"/>
    </source>
</evidence>
<dbReference type="Pfam" id="PF00076">
    <property type="entry name" value="RRM_1"/>
    <property type="match status" value="2"/>
</dbReference>
<gene>
    <name evidence="5" type="ORF">PGLA1383_LOCUS37713</name>
</gene>
<feature type="domain" description="RRM" evidence="4">
    <location>
        <begin position="535"/>
        <end position="616"/>
    </location>
</feature>
<dbReference type="AlphaFoldDB" id="A0A813G134"/>
<keyword evidence="2 3" id="KW-0694">RNA-binding</keyword>
<feature type="domain" description="RRM" evidence="4">
    <location>
        <begin position="408"/>
        <end position="491"/>
    </location>
</feature>
<evidence type="ECO:0000256" key="3">
    <source>
        <dbReference type="PROSITE-ProRule" id="PRU00176"/>
    </source>
</evidence>
<reference evidence="5" key="1">
    <citation type="submission" date="2021-02" db="EMBL/GenBank/DDBJ databases">
        <authorList>
            <person name="Dougan E. K."/>
            <person name="Rhodes N."/>
            <person name="Thang M."/>
            <person name="Chan C."/>
        </authorList>
    </citation>
    <scope>NUCLEOTIDE SEQUENCE</scope>
</reference>
<evidence type="ECO:0000259" key="4">
    <source>
        <dbReference type="PROSITE" id="PS50102"/>
    </source>
</evidence>
<comment type="caution">
    <text evidence="5">The sequence shown here is derived from an EMBL/GenBank/DDBJ whole genome shotgun (WGS) entry which is preliminary data.</text>
</comment>
<sequence>MSAVLARNFPASWVAPAALEVLPQKVQSLLQRLGPLEGPPVISQGPSGFQAIARFQNASDARAAVQTLHGFDMRTPAEKQAANFQAPKEGECFSLRIAEEAGAAAGTGGAAAGTGVSAPKAAARKRRLKPNGIFLWPLPPNWGEKDVLLLASPYGSIQRTLVQPLANGQNGALIDYQKDAAASAALAALNGLSLMGAQLRCVMQEEQEPQKPLQQFSIYLDELPMPSLPAQVEPKLDDREVFVTGLPRSAKNEEGAKSALASFGEVEEVFLLRDAQNKATGKAYICFRSHAESLKAIEAIRADGSLKASWSESDRALRGTRGPYGLAVLRHLAGEGSGKLQELRKAAGVAALNIETSDGAVPNDGKATGRALRFVARCPELAQAEECWNLLSSALAKVHETYTREVRGSLVLRGFPASWSEKGLKFVFAPFGGLTSVTIEEEEKDAQPFAVAGEVASSGRLAYVKLRNAGAVEKAVSNLHQTKVGDGDLVEECVVACHRWHTRSYSDGSFNVGIFIDQLAMSRRPTEAGPGPEDRELFVRNLPLHDMTRQQLQEYFEGFGEVDSLTLIGDVFTSEPTNEGYVRFRHHKDAKRCIEALTPNEEEADPTDLAGSWSESERVLQRKANCYKFNLLAELVGADGKGLERMKAEAKLK</sequence>
<dbReference type="Proteomes" id="UP000654075">
    <property type="component" value="Unassembled WGS sequence"/>
</dbReference>
<name>A0A813G134_POLGL</name>
<keyword evidence="6" id="KW-1185">Reference proteome</keyword>